<accession>A0A2N0BQ37</accession>
<keyword evidence="7" id="KW-1185">Reference proteome</keyword>
<gene>
    <name evidence="5" type="ORF">CH379_018775</name>
    <name evidence="6" type="ORF">CH379_15560</name>
</gene>
<feature type="domain" description="Methyltransferase type 11" evidence="4">
    <location>
        <begin position="41"/>
        <end position="129"/>
    </location>
</feature>
<dbReference type="PANTHER" id="PTHR44942:SF4">
    <property type="entry name" value="METHYLTRANSFERASE TYPE 11 DOMAIN-CONTAINING PROTEIN"/>
    <property type="match status" value="1"/>
</dbReference>
<keyword evidence="3 6" id="KW-0808">Transferase</keyword>
<dbReference type="InterPro" id="IPR013216">
    <property type="entry name" value="Methyltransf_11"/>
</dbReference>
<dbReference type="Gene3D" id="3.40.50.150">
    <property type="entry name" value="Vaccinia Virus protein VP39"/>
    <property type="match status" value="1"/>
</dbReference>
<evidence type="ECO:0000256" key="1">
    <source>
        <dbReference type="ARBA" id="ARBA00008361"/>
    </source>
</evidence>
<dbReference type="EMBL" id="NPEF02000030">
    <property type="protein sequence ID" value="MDV6237681.1"/>
    <property type="molecule type" value="Genomic_DNA"/>
</dbReference>
<reference evidence="5" key="3">
    <citation type="submission" date="2023-10" db="EMBL/GenBank/DDBJ databases">
        <authorList>
            <person name="Picardeau M."/>
            <person name="Thibeaux R."/>
        </authorList>
    </citation>
    <scope>NUCLEOTIDE SEQUENCE</scope>
    <source>
        <strain evidence="5">ATI7-C-A5</strain>
    </source>
</reference>
<dbReference type="InterPro" id="IPR029063">
    <property type="entry name" value="SAM-dependent_MTases_sf"/>
</dbReference>
<dbReference type="Proteomes" id="UP000232122">
    <property type="component" value="Unassembled WGS sequence"/>
</dbReference>
<dbReference type="GO" id="GO:0008757">
    <property type="term" value="F:S-adenosylmethionine-dependent methyltransferase activity"/>
    <property type="evidence" value="ECO:0007669"/>
    <property type="project" value="InterPro"/>
</dbReference>
<dbReference type="EMBL" id="NPEF01000185">
    <property type="protein sequence ID" value="PJZ92004.1"/>
    <property type="molecule type" value="Genomic_DNA"/>
</dbReference>
<evidence type="ECO:0000256" key="3">
    <source>
        <dbReference type="ARBA" id="ARBA00022679"/>
    </source>
</evidence>
<dbReference type="CDD" id="cd02440">
    <property type="entry name" value="AdoMet_MTases"/>
    <property type="match status" value="1"/>
</dbReference>
<dbReference type="Pfam" id="PF08241">
    <property type="entry name" value="Methyltransf_11"/>
    <property type="match status" value="1"/>
</dbReference>
<keyword evidence="2 6" id="KW-0489">Methyltransferase</keyword>
<dbReference type="AlphaFoldDB" id="A0A2N0B620"/>
<sequence length="247" mass="28046">MSFRDHFSSHSSSYSEFRPGYPKELFSYLKTLVPNGTSVWDCGTGNGQAAVSLAEVFDAVVATDPSANQIAEADAHTKVRYLVASAENSTLENLQVDLVTVAQAFHWFDFDSFFAEVRRVCKPGGALAIWGYGLQTTSPEVDAVVKRLYGEITGSYWPPERRYVEEEYKTVPFPFPEISPPEFFMREGWTVEQLLGYLRTWSSVQKFIRKNGNDPVSEVETELRSAWGDEKIRSVRWPLFFRIGKIL</sequence>
<evidence type="ECO:0000259" key="4">
    <source>
        <dbReference type="Pfam" id="PF08241"/>
    </source>
</evidence>
<evidence type="ECO:0000313" key="7">
    <source>
        <dbReference type="Proteomes" id="UP000232122"/>
    </source>
</evidence>
<comment type="similarity">
    <text evidence="1">Belongs to the methyltransferase superfamily.</text>
</comment>
<dbReference type="PANTHER" id="PTHR44942">
    <property type="entry name" value="METHYLTRANSF_11 DOMAIN-CONTAINING PROTEIN"/>
    <property type="match status" value="1"/>
</dbReference>
<evidence type="ECO:0000313" key="5">
    <source>
        <dbReference type="EMBL" id="MDV6237681.1"/>
    </source>
</evidence>
<dbReference type="OrthoDB" id="9797252at2"/>
<evidence type="ECO:0000313" key="6">
    <source>
        <dbReference type="EMBL" id="PJZ92004.1"/>
    </source>
</evidence>
<dbReference type="GO" id="GO:0032259">
    <property type="term" value="P:methylation"/>
    <property type="evidence" value="ECO:0007669"/>
    <property type="project" value="UniProtKB-KW"/>
</dbReference>
<accession>A0A2N0B620</accession>
<reference evidence="5 7" key="2">
    <citation type="journal article" date="2018" name="Microb. Genom.">
        <title>Deciphering the unexplored Leptospira diversity from soils uncovers genomic evolution to virulence.</title>
        <authorList>
            <person name="Thibeaux R."/>
            <person name="Iraola G."/>
            <person name="Ferres I."/>
            <person name="Bierque E."/>
            <person name="Girault D."/>
            <person name="Soupe-Gilbert M.E."/>
            <person name="Picardeau M."/>
            <person name="Goarant C."/>
        </authorList>
    </citation>
    <scope>NUCLEOTIDE SEQUENCE [LARGE SCALE GENOMIC DNA]</scope>
    <source>
        <strain evidence="5 7">ATI7-C-A5</strain>
    </source>
</reference>
<protein>
    <submittedName>
        <fullName evidence="5 6">SAM-dependent methyltransferase</fullName>
    </submittedName>
</protein>
<evidence type="ECO:0000256" key="2">
    <source>
        <dbReference type="ARBA" id="ARBA00022603"/>
    </source>
</evidence>
<dbReference type="InterPro" id="IPR051052">
    <property type="entry name" value="Diverse_substrate_MTase"/>
</dbReference>
<dbReference type="SUPFAM" id="SSF53335">
    <property type="entry name" value="S-adenosyl-L-methionine-dependent methyltransferases"/>
    <property type="match status" value="1"/>
</dbReference>
<dbReference type="RefSeq" id="WP_100745506.1">
    <property type="nucleotide sequence ID" value="NZ_NPEF02000030.1"/>
</dbReference>
<proteinExistence type="inferred from homology"/>
<name>A0A2N0B620_9LEPT</name>
<organism evidence="6">
    <name type="scientific">Leptospira ellisii</name>
    <dbReference type="NCBI Taxonomy" id="2023197"/>
    <lineage>
        <taxon>Bacteria</taxon>
        <taxon>Pseudomonadati</taxon>
        <taxon>Spirochaetota</taxon>
        <taxon>Spirochaetia</taxon>
        <taxon>Leptospirales</taxon>
        <taxon>Leptospiraceae</taxon>
        <taxon>Leptospira</taxon>
    </lineage>
</organism>
<reference evidence="6" key="1">
    <citation type="submission" date="2017-07" db="EMBL/GenBank/DDBJ databases">
        <title>Leptospira spp. isolated from tropical soils.</title>
        <authorList>
            <person name="Thibeaux R."/>
            <person name="Iraola G."/>
            <person name="Ferres I."/>
            <person name="Bierque E."/>
            <person name="Girault D."/>
            <person name="Soupe-Gilbert M.-E."/>
            <person name="Picardeau M."/>
            <person name="Goarant C."/>
        </authorList>
    </citation>
    <scope>NUCLEOTIDE SEQUENCE [LARGE SCALE GENOMIC DNA]</scope>
    <source>
        <strain evidence="6">ATI7-C-A5</strain>
    </source>
</reference>
<comment type="caution">
    <text evidence="6">The sequence shown here is derived from an EMBL/GenBank/DDBJ whole genome shotgun (WGS) entry which is preliminary data.</text>
</comment>